<feature type="binding site" evidence="3">
    <location>
        <position position="129"/>
    </location>
    <ligand>
        <name>a divalent metal cation</name>
        <dbReference type="ChEBI" id="CHEBI:60240"/>
    </ligand>
</feature>
<comment type="similarity">
    <text evidence="1">Belongs to the DinB family.</text>
</comment>
<evidence type="ECO:0000313" key="4">
    <source>
        <dbReference type="EMBL" id="AZN39444.1"/>
    </source>
</evidence>
<dbReference type="InterPro" id="IPR034660">
    <property type="entry name" value="DinB/YfiT-like"/>
</dbReference>
<keyword evidence="2 3" id="KW-0479">Metal-binding</keyword>
<dbReference type="Pfam" id="PF05163">
    <property type="entry name" value="DinB"/>
    <property type="match status" value="1"/>
</dbReference>
<dbReference type="OrthoDB" id="25666at2"/>
<dbReference type="PANTHER" id="PTHR37302:SF3">
    <property type="entry name" value="DAMAGE-INDUCIBLE PROTEIN DINB"/>
    <property type="match status" value="1"/>
</dbReference>
<evidence type="ECO:0000256" key="3">
    <source>
        <dbReference type="PIRSR" id="PIRSR607837-1"/>
    </source>
</evidence>
<sequence>MVKALFQYNWLVRDEWFRLLETVPEKELAKKQLAGVGSFLDTMLHIIDVEYSWFRTIVKKPDIQFDPAEYGSLAAIKALSDKLRPEIEAVLDGWSHEQDGELVSPSWQEQQFYRKDEIWHHMIVHEIHHIGQFSVWAKELGVKSASANFIGRGLL</sequence>
<dbReference type="InterPro" id="IPR007837">
    <property type="entry name" value="DinB"/>
</dbReference>
<evidence type="ECO:0000313" key="5">
    <source>
        <dbReference type="Proteomes" id="UP000272528"/>
    </source>
</evidence>
<dbReference type="GO" id="GO:0046872">
    <property type="term" value="F:metal ion binding"/>
    <property type="evidence" value="ECO:0007669"/>
    <property type="project" value="UniProtKB-KW"/>
</dbReference>
<protein>
    <submittedName>
        <fullName evidence="4">DUF664 domain-containing protein</fullName>
    </submittedName>
</protein>
<organism evidence="4 5">
    <name type="scientific">Paenibacillus albus</name>
    <dbReference type="NCBI Taxonomy" id="2495582"/>
    <lineage>
        <taxon>Bacteria</taxon>
        <taxon>Bacillati</taxon>
        <taxon>Bacillota</taxon>
        <taxon>Bacilli</taxon>
        <taxon>Bacillales</taxon>
        <taxon>Paenibacillaceae</taxon>
        <taxon>Paenibacillus</taxon>
    </lineage>
</organism>
<dbReference type="EMBL" id="CP034437">
    <property type="protein sequence ID" value="AZN39444.1"/>
    <property type="molecule type" value="Genomic_DNA"/>
</dbReference>
<feature type="binding site" evidence="3">
    <location>
        <position position="45"/>
    </location>
    <ligand>
        <name>a divalent metal cation</name>
        <dbReference type="ChEBI" id="CHEBI:60240"/>
    </ligand>
</feature>
<name>A0A3S9A1B8_9BACL</name>
<reference evidence="5" key="1">
    <citation type="submission" date="2018-12" db="EMBL/GenBank/DDBJ databases">
        <title>Genome sequence of Peanibacillus sp.</title>
        <authorList>
            <person name="Subramani G."/>
            <person name="Srinivasan S."/>
            <person name="Kim M.K."/>
        </authorList>
    </citation>
    <scope>NUCLEOTIDE SEQUENCE [LARGE SCALE GENOMIC DNA]</scope>
    <source>
        <strain evidence="5">18JY67-1</strain>
    </source>
</reference>
<dbReference type="SUPFAM" id="SSF109854">
    <property type="entry name" value="DinB/YfiT-like putative metalloenzymes"/>
    <property type="match status" value="1"/>
</dbReference>
<dbReference type="AlphaFoldDB" id="A0A3S9A1B8"/>
<dbReference type="RefSeq" id="WP_126014024.1">
    <property type="nucleotide sequence ID" value="NZ_CP034437.1"/>
</dbReference>
<dbReference type="Gene3D" id="1.20.120.450">
    <property type="entry name" value="dinb family like domain"/>
    <property type="match status" value="1"/>
</dbReference>
<gene>
    <name evidence="4" type="ORF">EJC50_07035</name>
</gene>
<evidence type="ECO:0000256" key="1">
    <source>
        <dbReference type="ARBA" id="ARBA00008635"/>
    </source>
</evidence>
<evidence type="ECO:0000256" key="2">
    <source>
        <dbReference type="ARBA" id="ARBA00022723"/>
    </source>
</evidence>
<accession>A0A3S9A1B8</accession>
<feature type="binding site" evidence="3">
    <location>
        <position position="125"/>
    </location>
    <ligand>
        <name>a divalent metal cation</name>
        <dbReference type="ChEBI" id="CHEBI:60240"/>
    </ligand>
</feature>
<dbReference type="KEGG" id="palb:EJC50_07035"/>
<dbReference type="Proteomes" id="UP000272528">
    <property type="component" value="Chromosome"/>
</dbReference>
<dbReference type="PANTHER" id="PTHR37302">
    <property type="entry name" value="SLR1116 PROTEIN"/>
    <property type="match status" value="1"/>
</dbReference>
<keyword evidence="5" id="KW-1185">Reference proteome</keyword>
<proteinExistence type="inferred from homology"/>